<comment type="caution">
    <text evidence="4">The sequence shown here is derived from an EMBL/GenBank/DDBJ whole genome shotgun (WGS) entry which is preliminary data.</text>
</comment>
<dbReference type="InterPro" id="IPR051052">
    <property type="entry name" value="Diverse_substrate_MTase"/>
</dbReference>
<name>A0A7K1FNH4_9ACTN</name>
<dbReference type="Pfam" id="PF13649">
    <property type="entry name" value="Methyltransf_25"/>
    <property type="match status" value="1"/>
</dbReference>
<dbReference type="RefSeq" id="WP_154769668.1">
    <property type="nucleotide sequence ID" value="NZ_WLYK01000006.1"/>
</dbReference>
<reference evidence="4 5" key="1">
    <citation type="submission" date="2019-11" db="EMBL/GenBank/DDBJ databases">
        <authorList>
            <person name="Jiang L.-Q."/>
        </authorList>
    </citation>
    <scope>NUCLEOTIDE SEQUENCE [LARGE SCALE GENOMIC DNA]</scope>
    <source>
        <strain evidence="4 5">YIM 132087</strain>
    </source>
</reference>
<evidence type="ECO:0000259" key="3">
    <source>
        <dbReference type="Pfam" id="PF13649"/>
    </source>
</evidence>
<accession>A0A7K1FNH4</accession>
<feature type="domain" description="Methyltransferase" evidence="3">
    <location>
        <begin position="52"/>
        <end position="148"/>
    </location>
</feature>
<gene>
    <name evidence="4" type="ORF">GIS00_17415</name>
</gene>
<dbReference type="PANTHER" id="PTHR44942">
    <property type="entry name" value="METHYLTRANSF_11 DOMAIN-CONTAINING PROTEIN"/>
    <property type="match status" value="1"/>
</dbReference>
<dbReference type="InterPro" id="IPR041698">
    <property type="entry name" value="Methyltransf_25"/>
</dbReference>
<evidence type="ECO:0000256" key="1">
    <source>
        <dbReference type="ARBA" id="ARBA00022603"/>
    </source>
</evidence>
<dbReference type="GO" id="GO:0008168">
    <property type="term" value="F:methyltransferase activity"/>
    <property type="evidence" value="ECO:0007669"/>
    <property type="project" value="UniProtKB-KW"/>
</dbReference>
<protein>
    <submittedName>
        <fullName evidence="4">Methyltransferase domain-containing protein</fullName>
    </submittedName>
</protein>
<keyword evidence="5" id="KW-1185">Reference proteome</keyword>
<dbReference type="Proteomes" id="UP000460221">
    <property type="component" value="Unassembled WGS sequence"/>
</dbReference>
<dbReference type="InterPro" id="IPR029063">
    <property type="entry name" value="SAM-dependent_MTases_sf"/>
</dbReference>
<sequence length="273" mass="28832">MTFPTDAPVQLDEVPDFSGEVAAFYDRYRRDYPEDLVDELVAACAADGAVAIDIGCGTGQLSVPLARRMATVIALDPSADMLRYARRRAGRAGTANLLPVLADATALPAVAVALGPGTLRLITVGTAIHLMDHRRLFADAARVLPAGGGLAVLANGTPIWMQSTAASRALRSAIEQWFGITLTRTCATSPEELAGLRLAMEDNGFRVTEMARDSTVQLTAEEVFGLVCSALGPEMLPAPGLDRLAFAAHLEAALDGLLPVPDLSTVRVLLGRR</sequence>
<keyword evidence="2 4" id="KW-0808">Transferase</keyword>
<proteinExistence type="predicted"/>
<dbReference type="GO" id="GO:0032259">
    <property type="term" value="P:methylation"/>
    <property type="evidence" value="ECO:0007669"/>
    <property type="project" value="UniProtKB-KW"/>
</dbReference>
<dbReference type="PANTHER" id="PTHR44942:SF4">
    <property type="entry name" value="METHYLTRANSFERASE TYPE 11 DOMAIN-CONTAINING PROTEIN"/>
    <property type="match status" value="1"/>
</dbReference>
<evidence type="ECO:0000256" key="2">
    <source>
        <dbReference type="ARBA" id="ARBA00022679"/>
    </source>
</evidence>
<dbReference type="CDD" id="cd02440">
    <property type="entry name" value="AdoMet_MTases"/>
    <property type="match status" value="1"/>
</dbReference>
<dbReference type="AlphaFoldDB" id="A0A7K1FNH4"/>
<organism evidence="4 5">
    <name type="scientific">Nakamurella alba</name>
    <dbReference type="NCBI Taxonomy" id="2665158"/>
    <lineage>
        <taxon>Bacteria</taxon>
        <taxon>Bacillati</taxon>
        <taxon>Actinomycetota</taxon>
        <taxon>Actinomycetes</taxon>
        <taxon>Nakamurellales</taxon>
        <taxon>Nakamurellaceae</taxon>
        <taxon>Nakamurella</taxon>
    </lineage>
</organism>
<keyword evidence="1 4" id="KW-0489">Methyltransferase</keyword>
<dbReference type="EMBL" id="WLYK01000006">
    <property type="protein sequence ID" value="MTD15715.1"/>
    <property type="molecule type" value="Genomic_DNA"/>
</dbReference>
<dbReference type="SUPFAM" id="SSF53335">
    <property type="entry name" value="S-adenosyl-L-methionine-dependent methyltransferases"/>
    <property type="match status" value="1"/>
</dbReference>
<evidence type="ECO:0000313" key="5">
    <source>
        <dbReference type="Proteomes" id="UP000460221"/>
    </source>
</evidence>
<dbReference type="Gene3D" id="3.40.50.150">
    <property type="entry name" value="Vaccinia Virus protein VP39"/>
    <property type="match status" value="1"/>
</dbReference>
<evidence type="ECO:0000313" key="4">
    <source>
        <dbReference type="EMBL" id="MTD15715.1"/>
    </source>
</evidence>